<feature type="compositionally biased region" description="Acidic residues" evidence="1">
    <location>
        <begin position="55"/>
        <end position="70"/>
    </location>
</feature>
<feature type="region of interest" description="Disordered" evidence="1">
    <location>
        <begin position="49"/>
        <end position="89"/>
    </location>
</feature>
<organism evidence="2 3">
    <name type="scientific">Melipona quadrifasciata</name>
    <dbReference type="NCBI Taxonomy" id="166423"/>
    <lineage>
        <taxon>Eukaryota</taxon>
        <taxon>Metazoa</taxon>
        <taxon>Ecdysozoa</taxon>
        <taxon>Arthropoda</taxon>
        <taxon>Hexapoda</taxon>
        <taxon>Insecta</taxon>
        <taxon>Pterygota</taxon>
        <taxon>Neoptera</taxon>
        <taxon>Endopterygota</taxon>
        <taxon>Hymenoptera</taxon>
        <taxon>Apocrita</taxon>
        <taxon>Aculeata</taxon>
        <taxon>Apoidea</taxon>
        <taxon>Anthophila</taxon>
        <taxon>Apidae</taxon>
        <taxon>Melipona</taxon>
    </lineage>
</organism>
<dbReference type="OrthoDB" id="7612952at2759"/>
<dbReference type="AlphaFoldDB" id="A0A0N0U746"/>
<reference evidence="2 3" key="1">
    <citation type="submission" date="2015-07" db="EMBL/GenBank/DDBJ databases">
        <title>The genome of Melipona quadrifasciata.</title>
        <authorList>
            <person name="Pan H."/>
            <person name="Kapheim K."/>
        </authorList>
    </citation>
    <scope>NUCLEOTIDE SEQUENCE [LARGE SCALE GENOMIC DNA]</scope>
    <source>
        <strain evidence="2">0111107301</strain>
        <tissue evidence="2">Whole body</tissue>
    </source>
</reference>
<keyword evidence="3" id="KW-1185">Reference proteome</keyword>
<gene>
    <name evidence="2" type="ORF">WN51_02918</name>
</gene>
<sequence>MFDNSFLWNAMITLHNIRLFLIHNVLKHFGLLLILENLSHLQNYSDQEWSRKDQWEDDSERDTEGEEAADSCELAPHSAMSVGAGRVDSPSPQDIRLLHDLVEDLAKEQEEKIRPRAEQFSRLSLDVTNDTEIASNVASSSCSREPTTDFLFVSRCCSKGSQRYLEIFTSKYSLKRP</sequence>
<dbReference type="Proteomes" id="UP000053105">
    <property type="component" value="Unassembled WGS sequence"/>
</dbReference>
<proteinExistence type="predicted"/>
<protein>
    <submittedName>
        <fullName evidence="2">Uncharacterized protein</fullName>
    </submittedName>
</protein>
<dbReference type="EMBL" id="KQ435711">
    <property type="protein sequence ID" value="KOX79652.1"/>
    <property type="molecule type" value="Genomic_DNA"/>
</dbReference>
<evidence type="ECO:0000313" key="2">
    <source>
        <dbReference type="EMBL" id="KOX79652.1"/>
    </source>
</evidence>
<accession>A0A0N0U746</accession>
<evidence type="ECO:0000313" key="3">
    <source>
        <dbReference type="Proteomes" id="UP000053105"/>
    </source>
</evidence>
<dbReference type="STRING" id="166423.A0A0N0U746"/>
<evidence type="ECO:0000256" key="1">
    <source>
        <dbReference type="SAM" id="MobiDB-lite"/>
    </source>
</evidence>
<name>A0A0N0U746_9HYME</name>